<comment type="caution">
    <text evidence="2">The sequence shown here is derived from an EMBL/GenBank/DDBJ whole genome shotgun (WGS) entry which is preliminary data.</text>
</comment>
<keyword evidence="3" id="KW-1185">Reference proteome</keyword>
<keyword evidence="1" id="KW-0472">Membrane</keyword>
<dbReference type="AlphaFoldDB" id="A0A1X2HHA7"/>
<evidence type="ECO:0000256" key="1">
    <source>
        <dbReference type="SAM" id="Phobius"/>
    </source>
</evidence>
<name>A0A1X2HHA7_SYNRA</name>
<sequence length="65" mass="7355">MHACFLCGGKPSLYEFCVYGVVYMDCVMGFLSVVCVCGIRSIYNVSFFFFFSLFSSFSLPSFLCH</sequence>
<feature type="transmembrane region" description="Helical" evidence="1">
    <location>
        <begin position="46"/>
        <end position="63"/>
    </location>
</feature>
<protein>
    <submittedName>
        <fullName evidence="2">Uncharacterized protein</fullName>
    </submittedName>
</protein>
<reference evidence="2 3" key="1">
    <citation type="submission" date="2016-07" db="EMBL/GenBank/DDBJ databases">
        <title>Pervasive Adenine N6-methylation of Active Genes in Fungi.</title>
        <authorList>
            <consortium name="DOE Joint Genome Institute"/>
            <person name="Mondo S.J."/>
            <person name="Dannebaum R.O."/>
            <person name="Kuo R.C."/>
            <person name="Labutti K."/>
            <person name="Haridas S."/>
            <person name="Kuo A."/>
            <person name="Salamov A."/>
            <person name="Ahrendt S.R."/>
            <person name="Lipzen A."/>
            <person name="Sullivan W."/>
            <person name="Andreopoulos W.B."/>
            <person name="Clum A."/>
            <person name="Lindquist E."/>
            <person name="Daum C."/>
            <person name="Ramamoorthy G.K."/>
            <person name="Gryganskyi A."/>
            <person name="Culley D."/>
            <person name="Magnuson J.K."/>
            <person name="James T.Y."/>
            <person name="O'Malley M.A."/>
            <person name="Stajich J.E."/>
            <person name="Spatafora J.W."/>
            <person name="Visel A."/>
            <person name="Grigoriev I.V."/>
        </authorList>
    </citation>
    <scope>NUCLEOTIDE SEQUENCE [LARGE SCALE GENOMIC DNA]</scope>
    <source>
        <strain evidence="2 3">NRRL 2496</strain>
    </source>
</reference>
<evidence type="ECO:0000313" key="2">
    <source>
        <dbReference type="EMBL" id="ORY98457.1"/>
    </source>
</evidence>
<organism evidence="2 3">
    <name type="scientific">Syncephalastrum racemosum</name>
    <name type="common">Filamentous fungus</name>
    <dbReference type="NCBI Taxonomy" id="13706"/>
    <lineage>
        <taxon>Eukaryota</taxon>
        <taxon>Fungi</taxon>
        <taxon>Fungi incertae sedis</taxon>
        <taxon>Mucoromycota</taxon>
        <taxon>Mucoromycotina</taxon>
        <taxon>Mucoromycetes</taxon>
        <taxon>Mucorales</taxon>
        <taxon>Syncephalastraceae</taxon>
        <taxon>Syncephalastrum</taxon>
    </lineage>
</organism>
<keyword evidence="1" id="KW-0812">Transmembrane</keyword>
<gene>
    <name evidence="2" type="ORF">BCR43DRAFT_487555</name>
</gene>
<dbReference type="EMBL" id="MCGN01000003">
    <property type="protein sequence ID" value="ORY98457.1"/>
    <property type="molecule type" value="Genomic_DNA"/>
</dbReference>
<dbReference type="Proteomes" id="UP000242180">
    <property type="component" value="Unassembled WGS sequence"/>
</dbReference>
<accession>A0A1X2HHA7</accession>
<keyword evidence="1" id="KW-1133">Transmembrane helix</keyword>
<evidence type="ECO:0000313" key="3">
    <source>
        <dbReference type="Proteomes" id="UP000242180"/>
    </source>
</evidence>
<feature type="transmembrane region" description="Helical" evidence="1">
    <location>
        <begin position="20"/>
        <end position="39"/>
    </location>
</feature>
<proteinExistence type="predicted"/>
<dbReference type="InParanoid" id="A0A1X2HHA7"/>